<dbReference type="Proteomes" id="UP000606490">
    <property type="component" value="Unassembled WGS sequence"/>
</dbReference>
<keyword evidence="2 4" id="KW-0238">DNA-binding</keyword>
<keyword evidence="8" id="KW-1185">Reference proteome</keyword>
<evidence type="ECO:0000259" key="6">
    <source>
        <dbReference type="PROSITE" id="PS50977"/>
    </source>
</evidence>
<evidence type="ECO:0000313" key="7">
    <source>
        <dbReference type="EMBL" id="MBL6454912.1"/>
    </source>
</evidence>
<dbReference type="PROSITE" id="PS50977">
    <property type="entry name" value="HTH_TETR_2"/>
    <property type="match status" value="1"/>
</dbReference>
<accession>A0ABS1V0Y4</accession>
<keyword evidence="3" id="KW-0804">Transcription</keyword>
<feature type="domain" description="HTH tetR-type" evidence="6">
    <location>
        <begin position="28"/>
        <end position="88"/>
    </location>
</feature>
<evidence type="ECO:0000256" key="5">
    <source>
        <dbReference type="SAM" id="MobiDB-lite"/>
    </source>
</evidence>
<evidence type="ECO:0000256" key="4">
    <source>
        <dbReference type="PROSITE-ProRule" id="PRU00335"/>
    </source>
</evidence>
<dbReference type="Pfam" id="PF00440">
    <property type="entry name" value="TetR_N"/>
    <property type="match status" value="1"/>
</dbReference>
<dbReference type="InterPro" id="IPR011075">
    <property type="entry name" value="TetR_C"/>
</dbReference>
<dbReference type="RefSeq" id="WP_202824646.1">
    <property type="nucleotide sequence ID" value="NZ_JAEUXJ010000002.1"/>
</dbReference>
<evidence type="ECO:0000256" key="2">
    <source>
        <dbReference type="ARBA" id="ARBA00023125"/>
    </source>
</evidence>
<dbReference type="EMBL" id="JAEUXJ010000002">
    <property type="protein sequence ID" value="MBL6454912.1"/>
    <property type="molecule type" value="Genomic_DNA"/>
</dbReference>
<dbReference type="PRINTS" id="PR00455">
    <property type="entry name" value="HTHTETR"/>
</dbReference>
<dbReference type="InterPro" id="IPR001647">
    <property type="entry name" value="HTH_TetR"/>
</dbReference>
<evidence type="ECO:0000256" key="3">
    <source>
        <dbReference type="ARBA" id="ARBA00023163"/>
    </source>
</evidence>
<keyword evidence="1" id="KW-0805">Transcription regulation</keyword>
<sequence length="226" mass="24250">MVSPAASKNDLRVSKPARSRGPSPAKTARTREAIIAAALDLFLEGGFAATRMADVAARAGIAKGTLYLHFADKAALFEGVLQQVIAEPLSGLVGAVIGPEERVRDFLWRMAGPVLRDMETSRRGPVLRLILAEGGRFPVLAETYRRLVIDPGMAAFRHLARRALERGEIQSDALARFPQLMAGPAVLAVLWNGLFAGEDPIEPEAMFLAWLDLVFGPPLPSEGGTG</sequence>
<gene>
    <name evidence="7" type="ORF">JMJ55_06225</name>
</gene>
<dbReference type="InterPro" id="IPR036271">
    <property type="entry name" value="Tet_transcr_reg_TetR-rel_C_sf"/>
</dbReference>
<dbReference type="InterPro" id="IPR050109">
    <property type="entry name" value="HTH-type_TetR-like_transc_reg"/>
</dbReference>
<feature type="DNA-binding region" description="H-T-H motif" evidence="4">
    <location>
        <begin position="51"/>
        <end position="70"/>
    </location>
</feature>
<dbReference type="PANTHER" id="PTHR30055:SF223">
    <property type="entry name" value="HTH-TYPE TRANSCRIPTIONAL REGULATOR UIDR"/>
    <property type="match status" value="1"/>
</dbReference>
<proteinExistence type="predicted"/>
<feature type="region of interest" description="Disordered" evidence="5">
    <location>
        <begin position="1"/>
        <end position="28"/>
    </location>
</feature>
<dbReference type="PANTHER" id="PTHR30055">
    <property type="entry name" value="HTH-TYPE TRANSCRIPTIONAL REGULATOR RUTR"/>
    <property type="match status" value="1"/>
</dbReference>
<dbReference type="SUPFAM" id="SSF46689">
    <property type="entry name" value="Homeodomain-like"/>
    <property type="match status" value="1"/>
</dbReference>
<protein>
    <submittedName>
        <fullName evidence="7">TetR/AcrR family transcriptional regulator</fullName>
    </submittedName>
</protein>
<reference evidence="7 8" key="1">
    <citation type="submission" date="2021-01" db="EMBL/GenBank/DDBJ databases">
        <title>Belnapia mucosa sp. nov. and Belnapia arida sp. nov., isolated from the Tabernas Desert (Almeria, Spain).</title>
        <authorList>
            <person name="Molina-Menor E."/>
            <person name="Vidal-Verdu A."/>
            <person name="Calonge A."/>
            <person name="Satari L."/>
            <person name="Pereto Magraner J."/>
            <person name="Porcar Miralles M."/>
        </authorList>
    </citation>
    <scope>NUCLEOTIDE SEQUENCE [LARGE SCALE GENOMIC DNA]</scope>
    <source>
        <strain evidence="7 8">T6</strain>
    </source>
</reference>
<dbReference type="Gene3D" id="1.10.357.10">
    <property type="entry name" value="Tetracycline Repressor, domain 2"/>
    <property type="match status" value="1"/>
</dbReference>
<evidence type="ECO:0000256" key="1">
    <source>
        <dbReference type="ARBA" id="ARBA00023015"/>
    </source>
</evidence>
<evidence type="ECO:0000313" key="8">
    <source>
        <dbReference type="Proteomes" id="UP000606490"/>
    </source>
</evidence>
<dbReference type="InterPro" id="IPR009057">
    <property type="entry name" value="Homeodomain-like_sf"/>
</dbReference>
<dbReference type="Pfam" id="PF16859">
    <property type="entry name" value="TetR_C_11"/>
    <property type="match status" value="1"/>
</dbReference>
<comment type="caution">
    <text evidence="7">The sequence shown here is derived from an EMBL/GenBank/DDBJ whole genome shotgun (WGS) entry which is preliminary data.</text>
</comment>
<name>A0ABS1V0Y4_9PROT</name>
<organism evidence="7 8">
    <name type="scientific">Belnapia mucosa</name>
    <dbReference type="NCBI Taxonomy" id="2804532"/>
    <lineage>
        <taxon>Bacteria</taxon>
        <taxon>Pseudomonadati</taxon>
        <taxon>Pseudomonadota</taxon>
        <taxon>Alphaproteobacteria</taxon>
        <taxon>Acetobacterales</taxon>
        <taxon>Roseomonadaceae</taxon>
        <taxon>Belnapia</taxon>
    </lineage>
</organism>
<dbReference type="SUPFAM" id="SSF48498">
    <property type="entry name" value="Tetracyclin repressor-like, C-terminal domain"/>
    <property type="match status" value="1"/>
</dbReference>